<dbReference type="CDD" id="cd03386">
    <property type="entry name" value="PAP2_Aur1_like"/>
    <property type="match status" value="1"/>
</dbReference>
<evidence type="ECO:0000256" key="2">
    <source>
        <dbReference type="ARBA" id="ARBA00022692"/>
    </source>
</evidence>
<evidence type="ECO:0000256" key="1">
    <source>
        <dbReference type="ARBA" id="ARBA00004141"/>
    </source>
</evidence>
<dbReference type="AlphaFoldDB" id="A0A8J4H5W9"/>
<evidence type="ECO:0000256" key="4">
    <source>
        <dbReference type="ARBA" id="ARBA00023136"/>
    </source>
</evidence>
<keyword evidence="3 5" id="KW-1133">Transmembrane helix</keyword>
<dbReference type="PANTHER" id="PTHR31310">
    <property type="match status" value="1"/>
</dbReference>
<evidence type="ECO:0000259" key="6">
    <source>
        <dbReference type="Pfam" id="PF14378"/>
    </source>
</evidence>
<accession>A0A8J4H5W9</accession>
<dbReference type="GO" id="GO:0016020">
    <property type="term" value="C:membrane"/>
    <property type="evidence" value="ECO:0007669"/>
    <property type="project" value="UniProtKB-SubCell"/>
</dbReference>
<feature type="domain" description="Inositolphosphotransferase Aur1/Ipt1" evidence="6">
    <location>
        <begin position="91"/>
        <end position="252"/>
    </location>
</feature>
<dbReference type="PANTHER" id="PTHR31310:SF7">
    <property type="entry name" value="PA-PHOSPHATASE RELATED-FAMILY PROTEIN DDB_G0268928"/>
    <property type="match status" value="1"/>
</dbReference>
<dbReference type="EMBL" id="BOVK01000041">
    <property type="protein sequence ID" value="GIQ70137.1"/>
    <property type="molecule type" value="Genomic_DNA"/>
</dbReference>
<feature type="transmembrane region" description="Helical" evidence="5">
    <location>
        <begin position="106"/>
        <end position="126"/>
    </location>
</feature>
<comment type="caution">
    <text evidence="7">The sequence shown here is derived from an EMBL/GenBank/DDBJ whole genome shotgun (WGS) entry which is preliminary data.</text>
</comment>
<dbReference type="Gene3D" id="1.20.144.10">
    <property type="entry name" value="Phosphatidic acid phosphatase type 2/haloperoxidase"/>
    <property type="match status" value="1"/>
</dbReference>
<organism evidence="7 8">
    <name type="scientific">Xylanibacillus composti</name>
    <dbReference type="NCBI Taxonomy" id="1572762"/>
    <lineage>
        <taxon>Bacteria</taxon>
        <taxon>Bacillati</taxon>
        <taxon>Bacillota</taxon>
        <taxon>Bacilli</taxon>
        <taxon>Bacillales</taxon>
        <taxon>Paenibacillaceae</taxon>
        <taxon>Xylanibacillus</taxon>
    </lineage>
</organism>
<dbReference type="InterPro" id="IPR052185">
    <property type="entry name" value="IPC_Synthase-Related"/>
</dbReference>
<dbReference type="Pfam" id="PF14378">
    <property type="entry name" value="PAP2_3"/>
    <property type="match status" value="1"/>
</dbReference>
<feature type="transmembrane region" description="Helical" evidence="5">
    <location>
        <begin position="47"/>
        <end position="63"/>
    </location>
</feature>
<dbReference type="InterPro" id="IPR026841">
    <property type="entry name" value="Aur1/Ipt1"/>
</dbReference>
<feature type="transmembrane region" description="Helical" evidence="5">
    <location>
        <begin position="133"/>
        <end position="154"/>
    </location>
</feature>
<evidence type="ECO:0000313" key="8">
    <source>
        <dbReference type="Proteomes" id="UP000677918"/>
    </source>
</evidence>
<keyword evidence="4 5" id="KW-0472">Membrane</keyword>
<dbReference type="Proteomes" id="UP000677918">
    <property type="component" value="Unassembled WGS sequence"/>
</dbReference>
<protein>
    <recommendedName>
        <fullName evidence="6">Inositolphosphotransferase Aur1/Ipt1 domain-containing protein</fullName>
    </recommendedName>
</protein>
<proteinExistence type="predicted"/>
<evidence type="ECO:0000256" key="3">
    <source>
        <dbReference type="ARBA" id="ARBA00022989"/>
    </source>
</evidence>
<gene>
    <name evidence="7" type="ORF">XYCOK13_29610</name>
</gene>
<dbReference type="SUPFAM" id="SSF48317">
    <property type="entry name" value="Acid phosphatase/Vanadium-dependent haloperoxidase"/>
    <property type="match status" value="1"/>
</dbReference>
<dbReference type="RefSeq" id="WP_213412911.1">
    <property type="nucleotide sequence ID" value="NZ_BOVK01000041.1"/>
</dbReference>
<sequence>MTLFHSMPHVMAYMIVTMAVLTGFVTRKQPLGAAATFIRQLWTSRKHLYHFIAVLCILLINKLELQVENHLGKQPDFTASFYKLEGNFVYLVQSIFEHPWLTAYTSFFYVVVFSAILMASMVIYSFQRNDTLFYALCYAIMLNYMIAIPFYLFFPVKEVWAFPPIEVRFLMIDVFPTFETTYRNLSGLDNCFPSLHTSLSVTLAILATRSGSRRWKWFTIWSAITVIFSIFCLGIHWFTDMIGGLLLGWFAATFALRLAERDVIWSLLPASIRLKSKKSLPMQEHM</sequence>
<feature type="transmembrane region" description="Helical" evidence="5">
    <location>
        <begin position="220"/>
        <end position="239"/>
    </location>
</feature>
<keyword evidence="8" id="KW-1185">Reference proteome</keyword>
<keyword evidence="2 5" id="KW-0812">Transmembrane</keyword>
<comment type="subcellular location">
    <subcellularLocation>
        <location evidence="1">Membrane</location>
        <topology evidence="1">Multi-pass membrane protein</topology>
    </subcellularLocation>
</comment>
<reference evidence="7" key="1">
    <citation type="submission" date="2021-04" db="EMBL/GenBank/DDBJ databases">
        <title>Draft genome sequence of Xylanibacillus composti strain K13.</title>
        <authorList>
            <person name="Uke A."/>
            <person name="Chhe C."/>
            <person name="Baramee S."/>
            <person name="Kosugi A."/>
        </authorList>
    </citation>
    <scope>NUCLEOTIDE SEQUENCE</scope>
    <source>
        <strain evidence="7">K13</strain>
    </source>
</reference>
<dbReference type="InterPro" id="IPR036938">
    <property type="entry name" value="PAP2/HPO_sf"/>
</dbReference>
<evidence type="ECO:0000313" key="7">
    <source>
        <dbReference type="EMBL" id="GIQ70137.1"/>
    </source>
</evidence>
<name>A0A8J4H5W9_9BACL</name>
<evidence type="ECO:0000256" key="5">
    <source>
        <dbReference type="SAM" id="Phobius"/>
    </source>
</evidence>
<feature type="transmembrane region" description="Helical" evidence="5">
    <location>
        <begin position="6"/>
        <end position="26"/>
    </location>
</feature>